<reference evidence="1 2" key="1">
    <citation type="submission" date="2017-06" db="EMBL/GenBank/DDBJ databases">
        <authorList>
            <consortium name="Pathogen Informatics"/>
        </authorList>
    </citation>
    <scope>NUCLEOTIDE SEQUENCE [LARGE SCALE GENOMIC DNA]</scope>
    <source>
        <strain evidence="1 2">NCTC12149</strain>
    </source>
</reference>
<gene>
    <name evidence="1" type="ORF">SAMEA4412673_01691</name>
</gene>
<accession>A0AAJ4XCH8</accession>
<organism evidence="1 2">
    <name type="scientific">Sphingobacterium mizutaii</name>
    <dbReference type="NCBI Taxonomy" id="1010"/>
    <lineage>
        <taxon>Bacteria</taxon>
        <taxon>Pseudomonadati</taxon>
        <taxon>Bacteroidota</taxon>
        <taxon>Sphingobacteriia</taxon>
        <taxon>Sphingobacteriales</taxon>
        <taxon>Sphingobacteriaceae</taxon>
        <taxon>Sphingobacterium</taxon>
    </lineage>
</organism>
<protein>
    <submittedName>
        <fullName evidence="1">Uncharacterized protein</fullName>
    </submittedName>
</protein>
<dbReference type="AlphaFoldDB" id="A0AAJ4XCH8"/>
<dbReference type="KEGG" id="smiz:4412673_01691"/>
<evidence type="ECO:0000313" key="2">
    <source>
        <dbReference type="Proteomes" id="UP000215355"/>
    </source>
</evidence>
<sequence>MLENDIFNFSSIPNIRFDNKIWKQLFFPEIPQTKAIRIIRAKIKLIARLKTNNIF</sequence>
<evidence type="ECO:0000313" key="1">
    <source>
        <dbReference type="EMBL" id="SNV49109.1"/>
    </source>
</evidence>
<proteinExistence type="predicted"/>
<dbReference type="Proteomes" id="UP000215355">
    <property type="component" value="Chromosome 1"/>
</dbReference>
<dbReference type="EMBL" id="LT906468">
    <property type="protein sequence ID" value="SNV49109.1"/>
    <property type="molecule type" value="Genomic_DNA"/>
</dbReference>
<name>A0AAJ4XCH8_9SPHI</name>